<name>A0A3M8CI89_9BACL</name>
<accession>A0A3M8CI89</accession>
<sequence>MPRQWLPCFIGRTKCSVPVDNKQLRSFFCDMHIHIGGTRTGRPVKITASRAMTLTKILEEASWRKGMDMIGVIDAHSPEVQEELLDLLERGDAIEQSDGGILFQQTVLILGCEVEIKEEGRGEAHFLVYLPTIKAMQAFTHWLGARCKNVHLSSQRIHATILGLQQCAQHLGGTVIPAHIFTPHKGLYGSCTDSMQEVLDPTLIYAVELGLSANTQMADQISELHSKTFLTNSDAHSLGKIGREYQEIRMAEASFAEWIKALQQKDGRGVVVNYGLTPQLGKYHQTTCQGCQTPLPEDDSPRCPVCGFKRVVRGVAARIGQLADLPKDVHPAHRPPYVEQVPLEFIPGVGPKLLQKLYDAFGTQMDILHRVAEEDLIRVAGEKIANRIVRARSGALNVQAGGAGTYGRIVDG</sequence>
<dbReference type="PANTHER" id="PTHR40084">
    <property type="entry name" value="PHOSPHOHYDROLASE, PHP FAMILY"/>
    <property type="match status" value="1"/>
</dbReference>
<dbReference type="EMBL" id="RHHR01000010">
    <property type="protein sequence ID" value="RNB75432.1"/>
    <property type="molecule type" value="Genomic_DNA"/>
</dbReference>
<keyword evidence="2" id="KW-1185">Reference proteome</keyword>
<dbReference type="Pfam" id="PF14520">
    <property type="entry name" value="HHH_5"/>
    <property type="match status" value="1"/>
</dbReference>
<dbReference type="SUPFAM" id="SSF47781">
    <property type="entry name" value="RuvA domain 2-like"/>
    <property type="match status" value="1"/>
</dbReference>
<dbReference type="SUPFAM" id="SSF89550">
    <property type="entry name" value="PHP domain-like"/>
    <property type="match status" value="1"/>
</dbReference>
<protein>
    <submittedName>
        <fullName evidence="1">TIGR00375 family protein</fullName>
    </submittedName>
</protein>
<dbReference type="Proteomes" id="UP000282028">
    <property type="component" value="Unassembled WGS sequence"/>
</dbReference>
<dbReference type="CDD" id="cd19067">
    <property type="entry name" value="PfuEndoQ-like"/>
    <property type="match status" value="1"/>
</dbReference>
<dbReference type="Pfam" id="PF13263">
    <property type="entry name" value="PHP_C"/>
    <property type="match status" value="1"/>
</dbReference>
<dbReference type="InterPro" id="IPR010994">
    <property type="entry name" value="RuvA_2-like"/>
</dbReference>
<dbReference type="AlphaFoldDB" id="A0A3M8CI89"/>
<dbReference type="OrthoDB" id="9810135at2"/>
<evidence type="ECO:0000313" key="1">
    <source>
        <dbReference type="EMBL" id="RNB75432.1"/>
    </source>
</evidence>
<organism evidence="1 2">
    <name type="scientific">Brevibacillus invocatus</name>
    <dbReference type="NCBI Taxonomy" id="173959"/>
    <lineage>
        <taxon>Bacteria</taxon>
        <taxon>Bacillati</taxon>
        <taxon>Bacillota</taxon>
        <taxon>Bacilli</taxon>
        <taxon>Bacillales</taxon>
        <taxon>Paenibacillaceae</taxon>
        <taxon>Brevibacillus</taxon>
    </lineage>
</organism>
<dbReference type="PANTHER" id="PTHR40084:SF1">
    <property type="entry name" value="PHOSPHOTRANSFERASE"/>
    <property type="match status" value="1"/>
</dbReference>
<dbReference type="InterPro" id="IPR016195">
    <property type="entry name" value="Pol/histidinol_Pase-like"/>
</dbReference>
<comment type="caution">
    <text evidence="1">The sequence shown here is derived from an EMBL/GenBank/DDBJ whole genome shotgun (WGS) entry which is preliminary data.</text>
</comment>
<evidence type="ECO:0000313" key="2">
    <source>
        <dbReference type="Proteomes" id="UP000282028"/>
    </source>
</evidence>
<dbReference type="Gene3D" id="1.10.150.20">
    <property type="entry name" value="5' to 3' exonuclease, C-terminal subdomain"/>
    <property type="match status" value="1"/>
</dbReference>
<gene>
    <name evidence="1" type="ORF">EDM52_07550</name>
</gene>
<dbReference type="Gene3D" id="3.20.20.140">
    <property type="entry name" value="Metal-dependent hydrolases"/>
    <property type="match status" value="1"/>
</dbReference>
<proteinExistence type="predicted"/>
<reference evidence="1 2" key="1">
    <citation type="submission" date="2018-10" db="EMBL/GenBank/DDBJ databases">
        <title>Phylogenomics of Brevibacillus.</title>
        <authorList>
            <person name="Dunlap C."/>
        </authorList>
    </citation>
    <scope>NUCLEOTIDE SEQUENCE [LARGE SCALE GENOMIC DNA]</scope>
    <source>
        <strain evidence="1 2">JCM 12215</strain>
    </source>
</reference>